<name>A0A8S1HDD9_9PELO</name>
<dbReference type="AlphaFoldDB" id="A0A8S1HDD9"/>
<feature type="region of interest" description="Disordered" evidence="1">
    <location>
        <begin position="1"/>
        <end position="28"/>
    </location>
</feature>
<feature type="compositionally biased region" description="Basic residues" evidence="1">
    <location>
        <begin position="11"/>
        <end position="25"/>
    </location>
</feature>
<reference evidence="2" key="1">
    <citation type="submission" date="2020-10" db="EMBL/GenBank/DDBJ databases">
        <authorList>
            <person name="Kikuchi T."/>
        </authorList>
    </citation>
    <scope>NUCLEOTIDE SEQUENCE</scope>
    <source>
        <strain evidence="2">NKZ352</strain>
    </source>
</reference>
<evidence type="ECO:0000313" key="2">
    <source>
        <dbReference type="EMBL" id="CAD6192471.1"/>
    </source>
</evidence>
<evidence type="ECO:0000313" key="3">
    <source>
        <dbReference type="Proteomes" id="UP000835052"/>
    </source>
</evidence>
<keyword evidence="3" id="KW-1185">Reference proteome</keyword>
<sequence>MIDMPSGGGKKWWKKKKKKKKKKKEQKAPILLESTPFLPIQLRSEVPFHKFVLEYSEPEEDTTVVVCMRRGTISMIPGDYRRGIAMLPGMTSDERVLSGTMKKVNKLQPGSYLMSGR</sequence>
<protein>
    <submittedName>
        <fullName evidence="2">Uncharacterized protein</fullName>
    </submittedName>
</protein>
<dbReference type="Proteomes" id="UP000835052">
    <property type="component" value="Unassembled WGS sequence"/>
</dbReference>
<proteinExistence type="predicted"/>
<gene>
    <name evidence="2" type="ORF">CAUJ_LOCUS8390</name>
</gene>
<feature type="compositionally biased region" description="Gly residues" evidence="1">
    <location>
        <begin position="1"/>
        <end position="10"/>
    </location>
</feature>
<evidence type="ECO:0000256" key="1">
    <source>
        <dbReference type="SAM" id="MobiDB-lite"/>
    </source>
</evidence>
<accession>A0A8S1HDD9</accession>
<organism evidence="2 3">
    <name type="scientific">Caenorhabditis auriculariae</name>
    <dbReference type="NCBI Taxonomy" id="2777116"/>
    <lineage>
        <taxon>Eukaryota</taxon>
        <taxon>Metazoa</taxon>
        <taxon>Ecdysozoa</taxon>
        <taxon>Nematoda</taxon>
        <taxon>Chromadorea</taxon>
        <taxon>Rhabditida</taxon>
        <taxon>Rhabditina</taxon>
        <taxon>Rhabditomorpha</taxon>
        <taxon>Rhabditoidea</taxon>
        <taxon>Rhabditidae</taxon>
        <taxon>Peloderinae</taxon>
        <taxon>Caenorhabditis</taxon>
    </lineage>
</organism>
<dbReference type="EMBL" id="CAJGYM010000028">
    <property type="protein sequence ID" value="CAD6192471.1"/>
    <property type="molecule type" value="Genomic_DNA"/>
</dbReference>
<comment type="caution">
    <text evidence="2">The sequence shown here is derived from an EMBL/GenBank/DDBJ whole genome shotgun (WGS) entry which is preliminary data.</text>
</comment>